<dbReference type="Gene3D" id="1.25.40.10">
    <property type="entry name" value="Tetratricopeptide repeat domain"/>
    <property type="match status" value="1"/>
</dbReference>
<dbReference type="InterPro" id="IPR045209">
    <property type="entry name" value="Rrp5"/>
</dbReference>
<dbReference type="CDD" id="cd05706">
    <property type="entry name" value="S1_Rrp5_repeat_sc10"/>
    <property type="match status" value="1"/>
</dbReference>
<dbReference type="InterPro" id="IPR012340">
    <property type="entry name" value="NA-bd_OB-fold"/>
</dbReference>
<evidence type="ECO:0000256" key="2">
    <source>
        <dbReference type="ARBA" id="ARBA00022517"/>
    </source>
</evidence>
<evidence type="ECO:0000256" key="8">
    <source>
        <dbReference type="ARBA" id="ARBA00055575"/>
    </source>
</evidence>
<keyword evidence="2" id="KW-0690">Ribosome biogenesis</keyword>
<evidence type="ECO:0000256" key="9">
    <source>
        <dbReference type="ARBA" id="ARBA00073619"/>
    </source>
</evidence>
<dbReference type="CDD" id="cd05698">
    <property type="entry name" value="S1_Rrp5_repeat_hs6_sc5"/>
    <property type="match status" value="1"/>
</dbReference>
<dbReference type="InterPro" id="IPR003107">
    <property type="entry name" value="HAT"/>
</dbReference>
<feature type="compositionally biased region" description="Basic and acidic residues" evidence="11">
    <location>
        <begin position="8"/>
        <end position="21"/>
    </location>
</feature>
<dbReference type="SMART" id="SM00316">
    <property type="entry name" value="S1"/>
    <property type="match status" value="12"/>
</dbReference>
<dbReference type="FunFam" id="2.40.50.140:FF:000396">
    <property type="entry name" value="rRNA biogenesis protein RRP5"/>
    <property type="match status" value="1"/>
</dbReference>
<dbReference type="Pfam" id="PF23240">
    <property type="entry name" value="HAT_PRP39_N"/>
    <property type="match status" value="1"/>
</dbReference>
<dbReference type="FunFam" id="2.40.50.140:FF:000423">
    <property type="entry name" value="rRNA biogenesis protein RRP5"/>
    <property type="match status" value="1"/>
</dbReference>
<dbReference type="PROSITE" id="PS50126">
    <property type="entry name" value="S1"/>
    <property type="match status" value="11"/>
</dbReference>
<feature type="domain" description="S1 motif" evidence="12">
    <location>
        <begin position="338"/>
        <end position="410"/>
    </location>
</feature>
<dbReference type="FunFam" id="2.40.50.140:FF:000179">
    <property type="entry name" value="rRNA biogenesis protein RRP5"/>
    <property type="match status" value="1"/>
</dbReference>
<dbReference type="CDD" id="cd05702">
    <property type="entry name" value="S1_Rrp5_repeat_hs11_sc8"/>
    <property type="match status" value="1"/>
</dbReference>
<reference evidence="13 14" key="1">
    <citation type="journal article" date="2019" name="BMC Genomics">
        <title>Chromosome level assembly and comparative genome analysis confirm lager-brewing yeasts originated from a single hybridization.</title>
        <authorList>
            <person name="Salazar A.N."/>
            <person name="Gorter de Vries A.R."/>
            <person name="van den Broek M."/>
            <person name="Brouwers N."/>
            <person name="de la Torre Cortes P."/>
            <person name="Kuijpers N.G.A."/>
            <person name="Daran J.G."/>
            <person name="Abeel T."/>
        </authorList>
    </citation>
    <scope>NUCLEOTIDE SEQUENCE [LARGE SCALE GENOMIC DNA]</scope>
    <source>
        <strain evidence="13 14">CBS 1483</strain>
    </source>
</reference>
<dbReference type="FunFam" id="2.40.50.140:FF:000394">
    <property type="entry name" value="rRNA biogenesis protein RRP5"/>
    <property type="match status" value="1"/>
</dbReference>
<evidence type="ECO:0000256" key="10">
    <source>
        <dbReference type="ARBA" id="ARBA00076674"/>
    </source>
</evidence>
<feature type="domain" description="S1 motif" evidence="12">
    <location>
        <begin position="1177"/>
        <end position="1245"/>
    </location>
</feature>
<comment type="function">
    <text evidence="8">Involved in the biogenesis of rRNA. Required for the formation of 18S and 5.8S rRNA.</text>
</comment>
<evidence type="ECO:0000256" key="3">
    <source>
        <dbReference type="ARBA" id="ARBA00022552"/>
    </source>
</evidence>
<feature type="compositionally biased region" description="Basic residues" evidence="11">
    <location>
        <begin position="78"/>
        <end position="88"/>
    </location>
</feature>
<dbReference type="CDD" id="cd05703">
    <property type="entry name" value="S1_Rrp5_repeat_hs12_sc9"/>
    <property type="match status" value="1"/>
</dbReference>
<evidence type="ECO:0000256" key="5">
    <source>
        <dbReference type="ARBA" id="ARBA00022737"/>
    </source>
</evidence>
<evidence type="ECO:0000256" key="7">
    <source>
        <dbReference type="ARBA" id="ARBA00023274"/>
    </source>
</evidence>
<dbReference type="FunFam" id="2.40.50.140:FF:000448">
    <property type="entry name" value="rRNA biogenesis protein RRP5"/>
    <property type="match status" value="1"/>
</dbReference>
<dbReference type="EMBL" id="CP048994">
    <property type="protein sequence ID" value="QID81741.1"/>
    <property type="molecule type" value="Genomic_DNA"/>
</dbReference>
<feature type="domain" description="S1 motif" evidence="12">
    <location>
        <begin position="119"/>
        <end position="200"/>
    </location>
</feature>
<keyword evidence="3" id="KW-0698">rRNA processing</keyword>
<feature type="domain" description="S1 motif" evidence="12">
    <location>
        <begin position="895"/>
        <end position="971"/>
    </location>
</feature>
<organism evidence="13 14">
    <name type="scientific">Saccharomyces pastorianus</name>
    <name type="common">Lager yeast</name>
    <name type="synonym">Saccharomyces cerevisiae x Saccharomyces eubayanus</name>
    <dbReference type="NCBI Taxonomy" id="27292"/>
    <lineage>
        <taxon>Eukaryota</taxon>
        <taxon>Fungi</taxon>
        <taxon>Dikarya</taxon>
        <taxon>Ascomycota</taxon>
        <taxon>Saccharomycotina</taxon>
        <taxon>Saccharomycetes</taxon>
        <taxon>Saccharomycetales</taxon>
        <taxon>Saccharomycetaceae</taxon>
        <taxon>Saccharomyces</taxon>
    </lineage>
</organism>
<feature type="compositionally biased region" description="Basic and acidic residues" evidence="11">
    <location>
        <begin position="173"/>
        <end position="182"/>
    </location>
</feature>
<dbReference type="GO" id="GO:0032040">
    <property type="term" value="C:small-subunit processome"/>
    <property type="evidence" value="ECO:0007669"/>
    <property type="project" value="TreeGrafter"/>
</dbReference>
<feature type="region of interest" description="Disordered" evidence="11">
    <location>
        <begin position="1"/>
        <end position="45"/>
    </location>
</feature>
<dbReference type="CDD" id="cd05694">
    <property type="entry name" value="S1_Rrp5_repeat_hs2_sc2"/>
    <property type="match status" value="1"/>
</dbReference>
<dbReference type="Gene3D" id="2.40.50.140">
    <property type="entry name" value="Nucleic acid-binding proteins"/>
    <property type="match status" value="10"/>
</dbReference>
<feature type="region of interest" description="Disordered" evidence="11">
    <location>
        <begin position="166"/>
        <end position="196"/>
    </location>
</feature>
<feature type="domain" description="S1 motif" evidence="12">
    <location>
        <begin position="510"/>
        <end position="580"/>
    </location>
</feature>
<dbReference type="PANTHER" id="PTHR23270">
    <property type="entry name" value="PROGRAMMED CELL DEATH PROTEIN 11 PRE-RRNA PROCESSING PROTEIN RRP5"/>
    <property type="match status" value="1"/>
</dbReference>
<dbReference type="Proteomes" id="UP000501346">
    <property type="component" value="Chromosome ScXIII"/>
</dbReference>
<keyword evidence="7" id="KW-0687">Ribonucleoprotein</keyword>
<keyword evidence="6" id="KW-0539">Nucleus</keyword>
<dbReference type="InterPro" id="IPR003029">
    <property type="entry name" value="S1_domain"/>
</dbReference>
<feature type="domain" description="S1 motif" evidence="12">
    <location>
        <begin position="607"/>
        <end position="676"/>
    </location>
</feature>
<dbReference type="OrthoDB" id="412781at2759"/>
<protein>
    <recommendedName>
        <fullName evidence="9">rRNA biogenesis protein RRP5</fullName>
    </recommendedName>
    <alternativeName>
        <fullName evidence="10">Ribosomal RNA-processing protein 5</fullName>
    </alternativeName>
</protein>
<dbReference type="FunFam" id="2.40.50.140:FF:000155">
    <property type="entry name" value="rRNA biogenesis protein RRP5"/>
    <property type="match status" value="1"/>
</dbReference>
<feature type="compositionally biased region" description="Acidic residues" evidence="11">
    <location>
        <begin position="183"/>
        <end position="193"/>
    </location>
</feature>
<dbReference type="CDD" id="cd05707">
    <property type="entry name" value="S1_Rrp5_repeat_sc11"/>
    <property type="match status" value="1"/>
</dbReference>
<dbReference type="GO" id="GO:0006364">
    <property type="term" value="P:rRNA processing"/>
    <property type="evidence" value="ECO:0007669"/>
    <property type="project" value="UniProtKB-KW"/>
</dbReference>
<evidence type="ECO:0000256" key="1">
    <source>
        <dbReference type="ARBA" id="ARBA00004604"/>
    </source>
</evidence>
<keyword evidence="4" id="KW-0597">Phosphoprotein</keyword>
<dbReference type="CDD" id="cd00164">
    <property type="entry name" value="S1_like"/>
    <property type="match status" value="1"/>
</dbReference>
<feature type="compositionally biased region" description="Acidic residues" evidence="11">
    <location>
        <begin position="1417"/>
        <end position="1430"/>
    </location>
</feature>
<keyword evidence="14" id="KW-1185">Reference proteome</keyword>
<feature type="domain" description="S1 motif" evidence="12">
    <location>
        <begin position="794"/>
        <end position="863"/>
    </location>
</feature>
<evidence type="ECO:0000256" key="4">
    <source>
        <dbReference type="ARBA" id="ARBA00022553"/>
    </source>
</evidence>
<evidence type="ECO:0000259" key="12">
    <source>
        <dbReference type="PROSITE" id="PS50126"/>
    </source>
</evidence>
<feature type="domain" description="S1 motif" evidence="12">
    <location>
        <begin position="1088"/>
        <end position="1159"/>
    </location>
</feature>
<dbReference type="CDD" id="cd05693">
    <property type="entry name" value="S1_Rrp5_repeat_hs1_sc1"/>
    <property type="match status" value="1"/>
</dbReference>
<feature type="domain" description="S1 motif" evidence="12">
    <location>
        <begin position="1003"/>
        <end position="1083"/>
    </location>
</feature>
<dbReference type="CDD" id="cd04461">
    <property type="entry name" value="S1_Rrp5_repeat_hs8_sc7"/>
    <property type="match status" value="1"/>
</dbReference>
<dbReference type="InterPro" id="IPR048059">
    <property type="entry name" value="Rrp5_S1_rpt_hs1_sc1"/>
</dbReference>
<dbReference type="FunFam" id="2.40.50.140:FF:000196">
    <property type="entry name" value="rRNA biogenesis protein RRP5"/>
    <property type="match status" value="1"/>
</dbReference>
<evidence type="ECO:0000313" key="13">
    <source>
        <dbReference type="EMBL" id="QID81741.1"/>
    </source>
</evidence>
<dbReference type="InterPro" id="IPR011990">
    <property type="entry name" value="TPR-like_helical_dom_sf"/>
</dbReference>
<dbReference type="SUPFAM" id="SSF48452">
    <property type="entry name" value="TPR-like"/>
    <property type="match status" value="1"/>
</dbReference>
<feature type="region of interest" description="Disordered" evidence="11">
    <location>
        <begin position="1344"/>
        <end position="1403"/>
    </location>
</feature>
<proteinExistence type="predicted"/>
<sequence>MVASTKRKRDEDFPLSREDSTKQPSTSSLVRNTEEVSFPRGGASALTPLELKQVANEAASDVLFGNESVKASEPASRPLKKKKTTKRSTSKDSEASSANSDEARAGLIEHVNFKTLKNGSSLLGQISAITKQDLCITFTDGISGYVNLTHISEEFTSILEDLDEDMDSDTDAADEKKSKVEDAEYESSDDEDEKLDKSNELPNLRRYFHIGQWLRCSVIKNTSLEPSTKKSKKKRIELTIEPSSVNTYADEDLVKSTSIQCAVKSIEDHGATLDVGLPGFTGFIAKKDFGNFEKLLPGAVFLGNITKKSDRSIVVNTDFSDKKNKITQISSIDAIIPGQIVDLLCESITKNGIAGKVFGLVSGVVNVSHLRTFSEEDLKHKFAIGSSIRCRIIACLENKSGDKVLILSNLPHILKLEDALKSTEGLDAFPIGYTFESCSIKGRDSEYLYLALDDDRLGKVHSSRVGEIENSENLSSRVLGYSPVDDIYQLSTDPKYLKLKYLRTNDIPIGELLPSCEITSVSSSGIELKIFNGQFKASVPPLHISDTRLVYPERKFKIGSKVKGRVISVNSRGNVHVTLKKSLVNIEDNELPLVSTYENAKNIKEKNEKTLATVQVFKPNGCIISFFGGLSGFLPNSEISEVFVKRPEEHLRLGQTVIVKLLDVDADRRRIIATCKVSNEQAAQQKDTIENIVPGRTIITVDVIEKTKDSVIVEIPDVGLRGVIYVGHLSDSRIEQNRAQLKKLRIGTELTGLVIDKDTRTRVFNMSLKSSLIKDAKKETLPLTYDDVKDLNKDVPMHAYIKSISDKGLFVAFNGKFIGLVLPSYAVDSRDIDISKAFYINQSVTVYLLRTDDKNQKFLLSLKAPKVKEEKKKVESNIEDPVDSSIKSWDDLSIGSIVKAKIKSVKKNQLNVILAANLHGRVDIAEVFDTYEEITDKKQPLSNYKKDDVIKVKIIGNHDVKSHKFLPITHKISKASVLELSMKPSELKSKEVHTKSLEEINIGQELTGFVNNSSGNHLWLTISPVLKARISLLDLADNDSNFSENIESVFPLGSALQVKVASIDREHGFVNAIGKSHVDINMSTIKVGDELPGRVLKIAEKYVLLDLGNKVTGISFITDALNDFSLTLKEAFEDKINDVIPTTVLSVDEQNKKIELSLRSATAKTRSIKSHEDLKQGEIVDGIVKNVNDKGIFVYLSRKVEAFVPVSKLSDSYLKEWKKFYKPMQYVLGKVVTCDEDSRISLTLRESEINGDLKVLKTYSDIKAGDVFEGTIKNVTDFGVFVKLDNTVNVTGLAHITEIADKKPEDLSALFGVGDRVKAIVLKTNPEKKQISLSLKASHFSKEAELASTTTTTTTTDQLEKEDEDEVMADAGFNDSDSESDIGDQNTEVADRKPETSSDGLSLSAGFDWTASILDQAQEEEESDQDQEDFTENKKHKHKRRKENVVQDKTIDINTRAPESVADFERLLIGNPNSSVVWMNYMAFQLQLSEIEKARELAERALKTINFREEAEKLNIWIAMLNLENTFGTEETLEEVFSRACQYMDSYTIHTKLLGIYEISEKFDKAAELFKATAKKFGGEKVSIWVSWGDFLISHNEEQEARTILGNALKALPKRNHIEVVRKFAQLEFAKGDPERGRSLFEGLVADAPKRIDLWNVYVDQEVKAKDKKKVEDLFERIITKKITRKQAKFFFNKWLQFEESEGDEKTIEYVKAKATEYVASHESQKADE</sequence>
<dbReference type="CDD" id="cd05697">
    <property type="entry name" value="S1_Rrp5_repeat_hs5"/>
    <property type="match status" value="1"/>
</dbReference>
<feature type="domain" description="S1 motif" evidence="12">
    <location>
        <begin position="1265"/>
        <end position="1336"/>
    </location>
</feature>
<feature type="region of interest" description="Disordered" evidence="11">
    <location>
        <begin position="64"/>
        <end position="101"/>
    </location>
</feature>
<dbReference type="FunFam" id="2.40.50.140:FF:000159">
    <property type="entry name" value="rRNA biogenesis protein rrp5"/>
    <property type="match status" value="1"/>
</dbReference>
<accession>A0A6C1DY92</accession>
<feature type="domain" description="S1 motif" evidence="12">
    <location>
        <begin position="690"/>
        <end position="769"/>
    </location>
</feature>
<dbReference type="InterPro" id="IPR048058">
    <property type="entry name" value="Rrp5_S1_rpt_hs11_sc8"/>
</dbReference>
<keyword evidence="5" id="KW-0677">Repeat</keyword>
<feature type="compositionally biased region" description="Polar residues" evidence="11">
    <location>
        <begin position="22"/>
        <end position="31"/>
    </location>
</feature>
<evidence type="ECO:0000256" key="6">
    <source>
        <dbReference type="ARBA" id="ARBA00023242"/>
    </source>
</evidence>
<gene>
    <name evidence="13" type="primary">RRP5_1</name>
    <name evidence="13" type="ORF">GRS66_004134</name>
</gene>
<dbReference type="CDD" id="cd05708">
    <property type="entry name" value="S1_Rrp5_repeat_sc12"/>
    <property type="match status" value="1"/>
</dbReference>
<comment type="subcellular location">
    <subcellularLocation>
        <location evidence="1">Nucleus</location>
        <location evidence="1">Nucleolus</location>
    </subcellularLocation>
</comment>
<feature type="region of interest" description="Disordered" evidence="11">
    <location>
        <begin position="1417"/>
        <end position="1444"/>
    </location>
</feature>
<dbReference type="PANTHER" id="PTHR23270:SF10">
    <property type="entry name" value="PROTEIN RRP5 HOMOLOG"/>
    <property type="match status" value="1"/>
</dbReference>
<dbReference type="SUPFAM" id="SSF50249">
    <property type="entry name" value="Nucleic acid-binding proteins"/>
    <property type="match status" value="11"/>
</dbReference>
<evidence type="ECO:0000313" key="14">
    <source>
        <dbReference type="Proteomes" id="UP000501346"/>
    </source>
</evidence>
<dbReference type="FunFam" id="1.25.40.10:FF:000671">
    <property type="entry name" value="rRNA biogenesis protein RRP5"/>
    <property type="match status" value="1"/>
</dbReference>
<dbReference type="Pfam" id="PF00575">
    <property type="entry name" value="S1"/>
    <property type="match status" value="3"/>
</dbReference>
<name>A0A6C1DY92_SACPS</name>
<dbReference type="SMART" id="SM00386">
    <property type="entry name" value="HAT"/>
    <property type="match status" value="6"/>
</dbReference>
<dbReference type="GO" id="GO:0003723">
    <property type="term" value="F:RNA binding"/>
    <property type="evidence" value="ECO:0007669"/>
    <property type="project" value="TreeGrafter"/>
</dbReference>
<evidence type="ECO:0000256" key="11">
    <source>
        <dbReference type="SAM" id="MobiDB-lite"/>
    </source>
</evidence>